<reference evidence="3" key="1">
    <citation type="journal article" date="2019" name="Sci. Rep.">
        <title>Draft genome of Tanacetum cinerariifolium, the natural source of mosquito coil.</title>
        <authorList>
            <person name="Yamashiro T."/>
            <person name="Shiraishi A."/>
            <person name="Satake H."/>
            <person name="Nakayama K."/>
        </authorList>
    </citation>
    <scope>NUCLEOTIDE SEQUENCE</scope>
</reference>
<sequence length="797" mass="89912">MNMSPENKARFQAKKEAINLILTGISDEIYSIVDACQTAQEIWELEWSRFVMIVKQQHKLDEVSYHKLFDILKQYQKEVNELRAKRLARDANPLALIATAQAIQDPYYQTSKSQKSYASSSKPSILTRSHTTARHKGKEIAKPIRPPSKTVFEEDNDPEQAQRDKDMQKNLVIINGDFPAPTIVVDGVVQPVSHKSADQKLARRNKLKARDQIHDRLQKLVRQLKIHGVSLSQEDVNLKFLRNLPSEWKTHTLIWRNKVDLEEHSLDDLFNSLKIYEAEVKHSSSTSNPTQNLAFVSSSNTDSTTDVVSAATSVSAVCTKLLASSHPNIDSLSNAVIYSFFASQSTSPQLDNEDLKQIDVDDLEEMDLRWQMAMLTMRARRFLQKTGINFGDNRVTSMGFDMSKVECYSCHRKRHFARECRSPKDSKRPGATEPHRRTAPVKNSTSNALVFQCDGIASYNWSYQAEEEPANFALMAITSLSSSSNNEVPSCLKAYSKAYAQLHSQYDKLTDDFRKSQFDVLLYQAGLKYVKARLVVYKQNEFILEENIKLLNVEVQARDTALVTLRHKLNQAEHERDDLKLKLDKYQSSSKNITELLASQTNDKHGLGYFSSESDFESLPPSYLSDRLQPNGGYHVVPSPITGTFMPPKPDLVFHTALIAVETDHFAFTVQLSSSTPTQDLSHTKRPSAPIIEDWVSDSEDESENNDHNDSQSVPSFVQSFEQSKPVSIIVVRPVSAGVPKIMVTRPRHAHSIVKKSKSPIRGHITRSPSPKTSNSPHRVTSAQALMVSAAKRKKGK</sequence>
<feature type="coiled-coil region" evidence="1">
    <location>
        <begin position="65"/>
        <end position="92"/>
    </location>
</feature>
<feature type="region of interest" description="Disordered" evidence="2">
    <location>
        <begin position="419"/>
        <end position="443"/>
    </location>
</feature>
<name>A0A6L2JBP2_TANCI</name>
<organism evidence="3">
    <name type="scientific">Tanacetum cinerariifolium</name>
    <name type="common">Dalmatian daisy</name>
    <name type="synonym">Chrysanthemum cinerariifolium</name>
    <dbReference type="NCBI Taxonomy" id="118510"/>
    <lineage>
        <taxon>Eukaryota</taxon>
        <taxon>Viridiplantae</taxon>
        <taxon>Streptophyta</taxon>
        <taxon>Embryophyta</taxon>
        <taxon>Tracheophyta</taxon>
        <taxon>Spermatophyta</taxon>
        <taxon>Magnoliopsida</taxon>
        <taxon>eudicotyledons</taxon>
        <taxon>Gunneridae</taxon>
        <taxon>Pentapetalae</taxon>
        <taxon>asterids</taxon>
        <taxon>campanulids</taxon>
        <taxon>Asterales</taxon>
        <taxon>Asteraceae</taxon>
        <taxon>Asteroideae</taxon>
        <taxon>Anthemideae</taxon>
        <taxon>Anthemidinae</taxon>
        <taxon>Tanacetum</taxon>
    </lineage>
</organism>
<feature type="coiled-coil region" evidence="1">
    <location>
        <begin position="562"/>
        <end position="589"/>
    </location>
</feature>
<evidence type="ECO:0000313" key="3">
    <source>
        <dbReference type="EMBL" id="GEU33957.1"/>
    </source>
</evidence>
<feature type="region of interest" description="Disordered" evidence="2">
    <location>
        <begin position="747"/>
        <end position="781"/>
    </location>
</feature>
<dbReference type="GO" id="GO:0008270">
    <property type="term" value="F:zinc ion binding"/>
    <property type="evidence" value="ECO:0007669"/>
    <property type="project" value="InterPro"/>
</dbReference>
<feature type="compositionally biased region" description="Polar residues" evidence="2">
    <location>
        <begin position="767"/>
        <end position="781"/>
    </location>
</feature>
<gene>
    <name evidence="3" type="ORF">Tci_005935</name>
</gene>
<dbReference type="GO" id="GO:0003676">
    <property type="term" value="F:nucleic acid binding"/>
    <property type="evidence" value="ECO:0007669"/>
    <property type="project" value="InterPro"/>
</dbReference>
<dbReference type="SUPFAM" id="SSF57756">
    <property type="entry name" value="Retrovirus zinc finger-like domains"/>
    <property type="match status" value="1"/>
</dbReference>
<accession>A0A6L2JBP2</accession>
<feature type="compositionally biased region" description="Low complexity" evidence="2">
    <location>
        <begin position="112"/>
        <end position="124"/>
    </location>
</feature>
<protein>
    <recommendedName>
        <fullName evidence="4">CCHC-type domain-containing protein</fullName>
    </recommendedName>
</protein>
<feature type="compositionally biased region" description="Basic residues" evidence="2">
    <location>
        <begin position="747"/>
        <end position="765"/>
    </location>
</feature>
<dbReference type="InterPro" id="IPR036875">
    <property type="entry name" value="Znf_CCHC_sf"/>
</dbReference>
<keyword evidence="1" id="KW-0175">Coiled coil</keyword>
<dbReference type="EMBL" id="BKCJ010000522">
    <property type="protein sequence ID" value="GEU33957.1"/>
    <property type="molecule type" value="Genomic_DNA"/>
</dbReference>
<feature type="compositionally biased region" description="Basic and acidic residues" evidence="2">
    <location>
        <begin position="419"/>
        <end position="436"/>
    </location>
</feature>
<evidence type="ECO:0008006" key="4">
    <source>
        <dbReference type="Google" id="ProtNLM"/>
    </source>
</evidence>
<feature type="region of interest" description="Disordered" evidence="2">
    <location>
        <begin position="112"/>
        <end position="165"/>
    </location>
</feature>
<proteinExistence type="predicted"/>
<comment type="caution">
    <text evidence="3">The sequence shown here is derived from an EMBL/GenBank/DDBJ whole genome shotgun (WGS) entry which is preliminary data.</text>
</comment>
<evidence type="ECO:0000256" key="2">
    <source>
        <dbReference type="SAM" id="MobiDB-lite"/>
    </source>
</evidence>
<evidence type="ECO:0000256" key="1">
    <source>
        <dbReference type="SAM" id="Coils"/>
    </source>
</evidence>
<dbReference type="AlphaFoldDB" id="A0A6L2JBP2"/>